<sequence>MALNRGTSPGPIPSPSAFQHTSPLTTLVRKVSSRRAHDQTGTLQQLTPPRTVQPHYNAPASPLLHTQFRTSTSTTTTYDERNSYLVDEDRSTMTWGNGLDIGQGEADGSMPTSRGSSYSRNARVQSMASVYSDTDDSGSPRASWQPMEAPEAARTSYAAGRHPIQNQARGPPYSAVSAGVSNAWPEPIAPAVHSTPSPPQQAGRVPSQLPPGHRTANLSRPVPPIIDGTEQRKREVLSRNARAQSPFLKSMKHESASPSIVPSIRVQEAEPEYLQPMLSAPSYQTSFGESNGLPRAPSPSSNSLYSSYSYYPYEGGVDTPPGSNTPQADQGHFPQSSKTKSPTPSLKSRDADSYSLSSPDALNHPRTPQDFLQLGITHHMANRLEESARCFEQSATLNKGCGVGMLMWGLTLRHGWGVPPNEEKGFKWLRKAAEDAVSDLESAQAGMSDTSAIKSELVIAIYEVGQSFFRGWGVEKDKPMGVNYFRVAARLGDMDAQQNLAFALEHGKGCKKDRKEAAKWYREAVKQGYSDIGLAWIHKDKFL</sequence>
<dbReference type="Gene3D" id="1.25.40.10">
    <property type="entry name" value="Tetratricopeptide repeat domain"/>
    <property type="match status" value="1"/>
</dbReference>
<feature type="region of interest" description="Disordered" evidence="1">
    <location>
        <begin position="92"/>
        <end position="156"/>
    </location>
</feature>
<feature type="region of interest" description="Disordered" evidence="1">
    <location>
        <begin position="187"/>
        <end position="260"/>
    </location>
</feature>
<name>A0A4R0R485_9APHY</name>
<dbReference type="OrthoDB" id="2148946at2759"/>
<evidence type="ECO:0008006" key="4">
    <source>
        <dbReference type="Google" id="ProtNLM"/>
    </source>
</evidence>
<keyword evidence="3" id="KW-1185">Reference proteome</keyword>
<feature type="region of interest" description="Disordered" evidence="1">
    <location>
        <begin position="315"/>
        <end position="368"/>
    </location>
</feature>
<dbReference type="AlphaFoldDB" id="A0A4R0R485"/>
<feature type="compositionally biased region" description="Polar residues" evidence="1">
    <location>
        <begin position="16"/>
        <end position="25"/>
    </location>
</feature>
<comment type="caution">
    <text evidence="2">The sequence shown here is derived from an EMBL/GenBank/DDBJ whole genome shotgun (WGS) entry which is preliminary data.</text>
</comment>
<dbReference type="EMBL" id="RWJN01000543">
    <property type="protein sequence ID" value="TCD60793.1"/>
    <property type="molecule type" value="Genomic_DNA"/>
</dbReference>
<dbReference type="Pfam" id="PF08238">
    <property type="entry name" value="Sel1"/>
    <property type="match status" value="3"/>
</dbReference>
<reference evidence="2 3" key="1">
    <citation type="submission" date="2018-11" db="EMBL/GenBank/DDBJ databases">
        <title>Genome assembly of Steccherinum ochraceum LE-BIN_3174, the white-rot fungus of the Steccherinaceae family (The Residual Polyporoid clade, Polyporales, Basidiomycota).</title>
        <authorList>
            <person name="Fedorova T.V."/>
            <person name="Glazunova O.A."/>
            <person name="Landesman E.O."/>
            <person name="Moiseenko K.V."/>
            <person name="Psurtseva N.V."/>
            <person name="Savinova O.S."/>
            <person name="Shakhova N.V."/>
            <person name="Tyazhelova T.V."/>
            <person name="Vasina D.V."/>
        </authorList>
    </citation>
    <scope>NUCLEOTIDE SEQUENCE [LARGE SCALE GENOMIC DNA]</scope>
    <source>
        <strain evidence="2 3">LE-BIN_3174</strain>
    </source>
</reference>
<evidence type="ECO:0000313" key="3">
    <source>
        <dbReference type="Proteomes" id="UP000292702"/>
    </source>
</evidence>
<evidence type="ECO:0000256" key="1">
    <source>
        <dbReference type="SAM" id="MobiDB-lite"/>
    </source>
</evidence>
<dbReference type="GO" id="GO:0032153">
    <property type="term" value="C:cell division site"/>
    <property type="evidence" value="ECO:0007669"/>
    <property type="project" value="TreeGrafter"/>
</dbReference>
<accession>A0A4R0R485</accession>
<dbReference type="Proteomes" id="UP000292702">
    <property type="component" value="Unassembled WGS sequence"/>
</dbReference>
<evidence type="ECO:0000313" key="2">
    <source>
        <dbReference type="EMBL" id="TCD60793.1"/>
    </source>
</evidence>
<dbReference type="PANTHER" id="PTHR43628">
    <property type="entry name" value="ACTIVATOR OF C KINASE PROTEIN 1-RELATED"/>
    <property type="match status" value="1"/>
</dbReference>
<feature type="compositionally biased region" description="Polar residues" evidence="1">
    <location>
        <begin position="110"/>
        <end position="132"/>
    </location>
</feature>
<feature type="compositionally biased region" description="Low complexity" evidence="1">
    <location>
        <begin position="336"/>
        <end position="346"/>
    </location>
</feature>
<organism evidence="2 3">
    <name type="scientific">Steccherinum ochraceum</name>
    <dbReference type="NCBI Taxonomy" id="92696"/>
    <lineage>
        <taxon>Eukaryota</taxon>
        <taxon>Fungi</taxon>
        <taxon>Dikarya</taxon>
        <taxon>Basidiomycota</taxon>
        <taxon>Agaricomycotina</taxon>
        <taxon>Agaricomycetes</taxon>
        <taxon>Polyporales</taxon>
        <taxon>Steccherinaceae</taxon>
        <taxon>Steccherinum</taxon>
    </lineage>
</organism>
<feature type="region of interest" description="Disordered" evidence="1">
    <location>
        <begin position="1"/>
        <end position="79"/>
    </location>
</feature>
<dbReference type="SUPFAM" id="SSF81901">
    <property type="entry name" value="HCP-like"/>
    <property type="match status" value="1"/>
</dbReference>
<dbReference type="InterPro" id="IPR052945">
    <property type="entry name" value="Mitotic_Regulator"/>
</dbReference>
<feature type="compositionally biased region" description="Polar residues" evidence="1">
    <location>
        <begin position="39"/>
        <end position="50"/>
    </location>
</feature>
<dbReference type="InterPro" id="IPR011990">
    <property type="entry name" value="TPR-like_helical_dom_sf"/>
</dbReference>
<gene>
    <name evidence="2" type="ORF">EIP91_009506</name>
</gene>
<dbReference type="InterPro" id="IPR006597">
    <property type="entry name" value="Sel1-like"/>
</dbReference>
<dbReference type="GO" id="GO:0010972">
    <property type="term" value="P:negative regulation of G2/M transition of mitotic cell cycle"/>
    <property type="evidence" value="ECO:0007669"/>
    <property type="project" value="TreeGrafter"/>
</dbReference>
<proteinExistence type="predicted"/>
<dbReference type="SMART" id="SM00671">
    <property type="entry name" value="SEL1"/>
    <property type="match status" value="3"/>
</dbReference>
<protein>
    <recommendedName>
        <fullName evidence="4">HCP-like protein</fullName>
    </recommendedName>
</protein>
<dbReference type="PANTHER" id="PTHR43628:SF1">
    <property type="entry name" value="CHITIN SYNTHASE REGULATORY FACTOR 2-RELATED"/>
    <property type="match status" value="1"/>
</dbReference>
<dbReference type="STRING" id="92696.A0A4R0R485"/>